<comment type="caution">
    <text evidence="8">The sequence shown here is derived from an EMBL/GenBank/DDBJ whole genome shotgun (WGS) entry which is preliminary data.</text>
</comment>
<feature type="domain" description="Purple acid phosphatase C-terminal" evidence="6">
    <location>
        <begin position="442"/>
        <end position="503"/>
    </location>
</feature>
<dbReference type="Proteomes" id="UP000193218">
    <property type="component" value="Unassembled WGS sequence"/>
</dbReference>
<reference evidence="8 9" key="1">
    <citation type="submission" date="2017-03" db="EMBL/GenBank/DDBJ databases">
        <title>Widespread Adenine N6-methylation of Active Genes in Fungi.</title>
        <authorList>
            <consortium name="DOE Joint Genome Institute"/>
            <person name="Mondo S.J."/>
            <person name="Dannebaum R.O."/>
            <person name="Kuo R.C."/>
            <person name="Louie K.B."/>
            <person name="Bewick A.J."/>
            <person name="Labutti K."/>
            <person name="Haridas S."/>
            <person name="Kuo A."/>
            <person name="Salamov A."/>
            <person name="Ahrendt S.R."/>
            <person name="Lau R."/>
            <person name="Bowen B.P."/>
            <person name="Lipzen A."/>
            <person name="Sullivan W."/>
            <person name="Andreopoulos W.B."/>
            <person name="Clum A."/>
            <person name="Lindquist E."/>
            <person name="Daum C."/>
            <person name="Northen T.R."/>
            <person name="Ramamoorthy G."/>
            <person name="Schmitz R.J."/>
            <person name="Gryganskyi A."/>
            <person name="Culley D."/>
            <person name="Magnuson J."/>
            <person name="James T.Y."/>
            <person name="O'Malley M.A."/>
            <person name="Stajich J.E."/>
            <person name="Spatafora J.W."/>
            <person name="Visel A."/>
            <person name="Grigoriev I.V."/>
        </authorList>
    </citation>
    <scope>NUCLEOTIDE SEQUENCE [LARGE SCALE GENOMIC DNA]</scope>
    <source>
        <strain evidence="8 9">NRRL Y-17943</strain>
    </source>
</reference>
<dbReference type="Pfam" id="PF14008">
    <property type="entry name" value="Metallophos_C"/>
    <property type="match status" value="1"/>
</dbReference>
<dbReference type="STRING" id="4999.A0A1Y1UMI4"/>
<sequence length="511" mass="56497">MLSILAIAAVAGSVRAAPWTNEHGLIERDQTSASSWSNQWQPDANGVVHYGFNATFNQGYWNASQIRTAYRGCNGMSVSWSTNGRNVVPTVLYGTSNSSLNWTATSSVSITYETSLKWENHVVLENLEPNTKYYYSVCGSPVNSFTTARCAGDMTPYTAAVVVDMGAMGEYGLRHNLPSDISNPIPANQTNTIQRLVAQMDDYEFVVHPGDMAYADYWVKEQVTHGSNLTLTDQVLGYNAINDAFFNEVAEVASKKAYMVGVGNHEANCINGGYKQYPEAICTAGLTNFTEYKVRWNMPGDGSASNNFWYSFDVGMAHYLIFDTETDLPPPYYGADVIGGVAGMYESNVGAYPTAQVDFIKQDLASVNRTQTPWVIAMGHRPWYVSAAPEDRFMSGLAVFEPLFEAANVDVVMQGHVHLISRSYPVHQNGTVQQYNYTEPQAPVYLVNGAAGHYDGLDKEYTPLYDYIAFANDTMYSYSKLTFHNSTHLTHQFMASGDNSVIDAITIEKTH</sequence>
<evidence type="ECO:0000259" key="6">
    <source>
        <dbReference type="Pfam" id="PF14008"/>
    </source>
</evidence>
<dbReference type="SUPFAM" id="SSF56300">
    <property type="entry name" value="Metallo-dependent phosphatases"/>
    <property type="match status" value="1"/>
</dbReference>
<dbReference type="InParanoid" id="A0A1Y1UMI4"/>
<feature type="chain" id="PRO_5011830348" description="Purple acid phosphatase" evidence="4">
    <location>
        <begin position="17"/>
        <end position="511"/>
    </location>
</feature>
<feature type="signal peptide" evidence="4">
    <location>
        <begin position="1"/>
        <end position="16"/>
    </location>
</feature>
<organism evidence="8 9">
    <name type="scientific">Kockovaella imperatae</name>
    <dbReference type="NCBI Taxonomy" id="4999"/>
    <lineage>
        <taxon>Eukaryota</taxon>
        <taxon>Fungi</taxon>
        <taxon>Dikarya</taxon>
        <taxon>Basidiomycota</taxon>
        <taxon>Agaricomycotina</taxon>
        <taxon>Tremellomycetes</taxon>
        <taxon>Tremellales</taxon>
        <taxon>Cuniculitremaceae</taxon>
        <taxon>Kockovaella</taxon>
    </lineage>
</organism>
<keyword evidence="1 4" id="KW-0732">Signal</keyword>
<dbReference type="InterPro" id="IPR004843">
    <property type="entry name" value="Calcineurin-like_PHP"/>
</dbReference>
<evidence type="ECO:0000259" key="7">
    <source>
        <dbReference type="Pfam" id="PF16656"/>
    </source>
</evidence>
<evidence type="ECO:0000313" key="9">
    <source>
        <dbReference type="Proteomes" id="UP000193218"/>
    </source>
</evidence>
<evidence type="ECO:0000256" key="4">
    <source>
        <dbReference type="RuleBase" id="RU361203"/>
    </source>
</evidence>
<dbReference type="InterPro" id="IPR025733">
    <property type="entry name" value="PAPs_C"/>
</dbReference>
<dbReference type="InterPro" id="IPR015914">
    <property type="entry name" value="PAPs_N"/>
</dbReference>
<feature type="domain" description="Purple acid phosphatase N-terminal" evidence="7">
    <location>
        <begin position="65"/>
        <end position="147"/>
    </location>
</feature>
<keyword evidence="9" id="KW-1185">Reference proteome</keyword>
<dbReference type="SUPFAM" id="SSF49363">
    <property type="entry name" value="Purple acid phosphatase, N-terminal domain"/>
    <property type="match status" value="1"/>
</dbReference>
<keyword evidence="3" id="KW-0325">Glycoprotein</keyword>
<dbReference type="Pfam" id="PF00149">
    <property type="entry name" value="Metallophos"/>
    <property type="match status" value="1"/>
</dbReference>
<protein>
    <recommendedName>
        <fullName evidence="4">Purple acid phosphatase</fullName>
        <ecNumber evidence="4">3.1.3.2</ecNumber>
    </recommendedName>
</protein>
<keyword evidence="2 4" id="KW-0378">Hydrolase</keyword>
<dbReference type="PANTHER" id="PTHR22953:SF145">
    <property type="entry name" value="PURPLE ACID PHOSPHATASE"/>
    <property type="match status" value="1"/>
</dbReference>
<comment type="similarity">
    <text evidence="4">Belongs to the metallophosphoesterase superfamily. Purple acid phosphatase family.</text>
</comment>
<dbReference type="EMBL" id="NBSH01000004">
    <property type="protein sequence ID" value="ORX38727.1"/>
    <property type="molecule type" value="Genomic_DNA"/>
</dbReference>
<feature type="domain" description="Calcineurin-like phosphoesterase" evidence="5">
    <location>
        <begin position="189"/>
        <end position="418"/>
    </location>
</feature>
<accession>A0A1Y1UMI4</accession>
<dbReference type="EC" id="3.1.3.2" evidence="4"/>
<dbReference type="OrthoDB" id="45007at2759"/>
<dbReference type="AlphaFoldDB" id="A0A1Y1UMI4"/>
<dbReference type="GeneID" id="33557247"/>
<dbReference type="Gene3D" id="3.60.21.10">
    <property type="match status" value="1"/>
</dbReference>
<dbReference type="GO" id="GO:0046872">
    <property type="term" value="F:metal ion binding"/>
    <property type="evidence" value="ECO:0007669"/>
    <property type="project" value="InterPro"/>
</dbReference>
<dbReference type="InterPro" id="IPR041792">
    <property type="entry name" value="MPP_PAP"/>
</dbReference>
<comment type="catalytic activity">
    <reaction evidence="4">
        <text>a phosphate monoester + H2O = an alcohol + phosphate</text>
        <dbReference type="Rhea" id="RHEA:15017"/>
        <dbReference type="ChEBI" id="CHEBI:15377"/>
        <dbReference type="ChEBI" id="CHEBI:30879"/>
        <dbReference type="ChEBI" id="CHEBI:43474"/>
        <dbReference type="ChEBI" id="CHEBI:67140"/>
        <dbReference type="EC" id="3.1.3.2"/>
    </reaction>
</comment>
<dbReference type="Gene3D" id="2.60.40.380">
    <property type="entry name" value="Purple acid phosphatase-like, N-terminal"/>
    <property type="match status" value="1"/>
</dbReference>
<evidence type="ECO:0000256" key="2">
    <source>
        <dbReference type="ARBA" id="ARBA00022801"/>
    </source>
</evidence>
<gene>
    <name evidence="8" type="ORF">BD324DRAFT_622115</name>
</gene>
<evidence type="ECO:0000256" key="3">
    <source>
        <dbReference type="ARBA" id="ARBA00023180"/>
    </source>
</evidence>
<evidence type="ECO:0000259" key="5">
    <source>
        <dbReference type="Pfam" id="PF00149"/>
    </source>
</evidence>
<evidence type="ECO:0000313" key="8">
    <source>
        <dbReference type="EMBL" id="ORX38727.1"/>
    </source>
</evidence>
<dbReference type="RefSeq" id="XP_021872649.1">
    <property type="nucleotide sequence ID" value="XM_022015438.1"/>
</dbReference>
<evidence type="ECO:0000256" key="1">
    <source>
        <dbReference type="ARBA" id="ARBA00022729"/>
    </source>
</evidence>
<dbReference type="InterPro" id="IPR039331">
    <property type="entry name" value="PAPs-like"/>
</dbReference>
<name>A0A1Y1UMI4_9TREE</name>
<proteinExistence type="inferred from homology"/>
<dbReference type="Pfam" id="PF16656">
    <property type="entry name" value="Pur_ac_phosph_N"/>
    <property type="match status" value="1"/>
</dbReference>
<dbReference type="PANTHER" id="PTHR22953">
    <property type="entry name" value="ACID PHOSPHATASE RELATED"/>
    <property type="match status" value="1"/>
</dbReference>
<dbReference type="CDD" id="cd00839">
    <property type="entry name" value="MPP_PAPs"/>
    <property type="match status" value="1"/>
</dbReference>
<dbReference type="InterPro" id="IPR008963">
    <property type="entry name" value="Purple_acid_Pase-like_N"/>
</dbReference>
<dbReference type="InterPro" id="IPR029052">
    <property type="entry name" value="Metallo-depent_PP-like"/>
</dbReference>
<dbReference type="GO" id="GO:0003993">
    <property type="term" value="F:acid phosphatase activity"/>
    <property type="evidence" value="ECO:0007669"/>
    <property type="project" value="UniProtKB-EC"/>
</dbReference>